<dbReference type="Pfam" id="PF20153">
    <property type="entry name" value="DUF6535"/>
    <property type="match status" value="1"/>
</dbReference>
<reference evidence="4 5" key="1">
    <citation type="submission" date="2015-12" db="EMBL/GenBank/DDBJ databases">
        <title>Draft genome sequence of Moniliophthora roreri, the causal agent of frosty pod rot of cacao.</title>
        <authorList>
            <person name="Aime M.C."/>
            <person name="Diaz-Valderrama J.R."/>
            <person name="Kijpornyongpan T."/>
            <person name="Phillips-Mora W."/>
        </authorList>
    </citation>
    <scope>NUCLEOTIDE SEQUENCE [LARGE SCALE GENOMIC DNA]</scope>
    <source>
        <strain evidence="4 5">MCA 2952</strain>
    </source>
</reference>
<dbReference type="InterPro" id="IPR010989">
    <property type="entry name" value="SNARE"/>
</dbReference>
<dbReference type="SUPFAM" id="SSF47661">
    <property type="entry name" value="t-snare proteins"/>
    <property type="match status" value="1"/>
</dbReference>
<dbReference type="InterPro" id="IPR045338">
    <property type="entry name" value="DUF6535"/>
</dbReference>
<proteinExistence type="predicted"/>
<sequence>MSLLSSGTRRFIFALYRVFSKPTPGPQDSFNMLPDCLAAARAQRHICTHITPPEIAMLSSINEKIGEGGAISTTQQFFTEITPLQPSIAQVNTNVDKIAELQIRVLAAITDQNNNDQLEAFVNETRAIWQRMKRLAHVRDKSCEAIGMWKRTIERKSGKESRDSSGWSTSSKTGSEPDSPYAGPSLPKAWNPEAPYRYALPRDGDCWKECLKRVDKHDEERCRGWREDIDTLLVFAGLFSAVVTAFSVESYQWLDDGPDDATAHILYIIAASLNTTGLSVPEPEEFVPSASAVRINAYWFLSLTLSLTAVLVGILCKQWIREHRRDPSQYTSNKDHLLLWQIRRESLEIALLPGSTGTFMVLKHHRGDIGDHTGLAGGIGHFSDDCFANAVNVPAIIMDACDTMCIQVSPVMAFLPIRRPFTKVL</sequence>
<dbReference type="Proteomes" id="UP000054988">
    <property type="component" value="Unassembled WGS sequence"/>
</dbReference>
<feature type="transmembrane region" description="Helical" evidence="2">
    <location>
        <begin position="297"/>
        <end position="316"/>
    </location>
</feature>
<feature type="compositionally biased region" description="Basic and acidic residues" evidence="1">
    <location>
        <begin position="154"/>
        <end position="163"/>
    </location>
</feature>
<dbReference type="EMBL" id="LATX01000749">
    <property type="protein sequence ID" value="KTB45182.1"/>
    <property type="molecule type" value="Genomic_DNA"/>
</dbReference>
<feature type="transmembrane region" description="Helical" evidence="2">
    <location>
        <begin position="231"/>
        <end position="248"/>
    </location>
</feature>
<protein>
    <recommendedName>
        <fullName evidence="3">DUF6535 domain-containing protein</fullName>
    </recommendedName>
</protein>
<name>A0A0W0G9E5_MONRR</name>
<evidence type="ECO:0000256" key="2">
    <source>
        <dbReference type="SAM" id="Phobius"/>
    </source>
</evidence>
<keyword evidence="2" id="KW-0812">Transmembrane</keyword>
<gene>
    <name evidence="4" type="ORF">WG66_2241</name>
</gene>
<evidence type="ECO:0000256" key="1">
    <source>
        <dbReference type="SAM" id="MobiDB-lite"/>
    </source>
</evidence>
<feature type="region of interest" description="Disordered" evidence="1">
    <location>
        <begin position="154"/>
        <end position="188"/>
    </location>
</feature>
<comment type="caution">
    <text evidence="4">The sequence shown here is derived from an EMBL/GenBank/DDBJ whole genome shotgun (WGS) entry which is preliminary data.</text>
</comment>
<feature type="domain" description="DUF6535" evidence="3">
    <location>
        <begin position="207"/>
        <end position="353"/>
    </location>
</feature>
<dbReference type="GO" id="GO:0016192">
    <property type="term" value="P:vesicle-mediated transport"/>
    <property type="evidence" value="ECO:0007669"/>
    <property type="project" value="InterPro"/>
</dbReference>
<keyword evidence="2" id="KW-1133">Transmembrane helix</keyword>
<evidence type="ECO:0000313" key="4">
    <source>
        <dbReference type="EMBL" id="KTB45182.1"/>
    </source>
</evidence>
<accession>A0A0W0G9E5</accession>
<dbReference type="GO" id="GO:0016020">
    <property type="term" value="C:membrane"/>
    <property type="evidence" value="ECO:0007669"/>
    <property type="project" value="InterPro"/>
</dbReference>
<organism evidence="4 5">
    <name type="scientific">Moniliophthora roreri</name>
    <name type="common">Frosty pod rot fungus</name>
    <name type="synonym">Monilia roreri</name>
    <dbReference type="NCBI Taxonomy" id="221103"/>
    <lineage>
        <taxon>Eukaryota</taxon>
        <taxon>Fungi</taxon>
        <taxon>Dikarya</taxon>
        <taxon>Basidiomycota</taxon>
        <taxon>Agaricomycotina</taxon>
        <taxon>Agaricomycetes</taxon>
        <taxon>Agaricomycetidae</taxon>
        <taxon>Agaricales</taxon>
        <taxon>Marasmiineae</taxon>
        <taxon>Marasmiaceae</taxon>
        <taxon>Moniliophthora</taxon>
    </lineage>
</organism>
<evidence type="ECO:0000259" key="3">
    <source>
        <dbReference type="Pfam" id="PF20153"/>
    </source>
</evidence>
<keyword evidence="2" id="KW-0472">Membrane</keyword>
<dbReference type="AlphaFoldDB" id="A0A0W0G9E5"/>
<dbReference type="Gene3D" id="1.20.58.70">
    <property type="match status" value="1"/>
</dbReference>
<feature type="compositionally biased region" description="Low complexity" evidence="1">
    <location>
        <begin position="164"/>
        <end position="174"/>
    </location>
</feature>
<evidence type="ECO:0000313" key="5">
    <source>
        <dbReference type="Proteomes" id="UP000054988"/>
    </source>
</evidence>